<protein>
    <submittedName>
        <fullName evidence="1">Uncharacterized protein</fullName>
    </submittedName>
</protein>
<reference evidence="1" key="1">
    <citation type="submission" date="2021-01" db="EMBL/GenBank/DDBJ databases">
        <title>A chromosome-scale assembly of European eel, Anguilla anguilla.</title>
        <authorList>
            <person name="Henkel C."/>
            <person name="Jong-Raadsen S.A."/>
            <person name="Dufour S."/>
            <person name="Weltzien F.-A."/>
            <person name="Palstra A.P."/>
            <person name="Pelster B."/>
            <person name="Spaink H.P."/>
            <person name="Van Den Thillart G.E."/>
            <person name="Jansen H."/>
            <person name="Zahm M."/>
            <person name="Klopp C."/>
            <person name="Cedric C."/>
            <person name="Louis A."/>
            <person name="Berthelot C."/>
            <person name="Parey E."/>
            <person name="Roest Crollius H."/>
            <person name="Montfort J."/>
            <person name="Robinson-Rechavi M."/>
            <person name="Bucao C."/>
            <person name="Bouchez O."/>
            <person name="Gislard M."/>
            <person name="Lluch J."/>
            <person name="Milhes M."/>
            <person name="Lampietro C."/>
            <person name="Lopez Roques C."/>
            <person name="Donnadieu C."/>
            <person name="Braasch I."/>
            <person name="Desvignes T."/>
            <person name="Postlethwait J."/>
            <person name="Bobe J."/>
            <person name="Guiguen Y."/>
            <person name="Dirks R."/>
        </authorList>
    </citation>
    <scope>NUCLEOTIDE SEQUENCE</scope>
    <source>
        <strain evidence="1">Tag_6206</strain>
        <tissue evidence="1">Liver</tissue>
    </source>
</reference>
<keyword evidence="2" id="KW-1185">Reference proteome</keyword>
<feature type="non-terminal residue" evidence="1">
    <location>
        <position position="1"/>
    </location>
</feature>
<proteinExistence type="predicted"/>
<accession>A0A9D3RYL6</accession>
<evidence type="ECO:0000313" key="2">
    <source>
        <dbReference type="Proteomes" id="UP001044222"/>
    </source>
</evidence>
<sequence length="140" mass="15556">VDFTIALLSALPSLFPSPTALPKKLGNASETLIHVLQPREDPSMYLEKRPLSTPVLLFDGSSCVLAVGNMPVTTFPKDDLFKGLLYLMAYYYTLHLMYLKCVATLLSVIQTEVLGDTIHDKDATSSYKKAIAEWKAFIEK</sequence>
<evidence type="ECO:0000313" key="1">
    <source>
        <dbReference type="EMBL" id="KAG5848609.1"/>
    </source>
</evidence>
<dbReference type="EMBL" id="JAFIRN010000005">
    <property type="protein sequence ID" value="KAG5848609.1"/>
    <property type="molecule type" value="Genomic_DNA"/>
</dbReference>
<dbReference type="AlphaFoldDB" id="A0A9D3RYL6"/>
<organism evidence="1 2">
    <name type="scientific">Anguilla anguilla</name>
    <name type="common">European freshwater eel</name>
    <name type="synonym">Muraena anguilla</name>
    <dbReference type="NCBI Taxonomy" id="7936"/>
    <lineage>
        <taxon>Eukaryota</taxon>
        <taxon>Metazoa</taxon>
        <taxon>Chordata</taxon>
        <taxon>Craniata</taxon>
        <taxon>Vertebrata</taxon>
        <taxon>Euteleostomi</taxon>
        <taxon>Actinopterygii</taxon>
        <taxon>Neopterygii</taxon>
        <taxon>Teleostei</taxon>
        <taxon>Anguilliformes</taxon>
        <taxon>Anguillidae</taxon>
        <taxon>Anguilla</taxon>
    </lineage>
</organism>
<dbReference type="Proteomes" id="UP001044222">
    <property type="component" value="Unassembled WGS sequence"/>
</dbReference>
<gene>
    <name evidence="1" type="ORF">ANANG_G00100340</name>
</gene>
<name>A0A9D3RYL6_ANGAN</name>
<comment type="caution">
    <text evidence="1">The sequence shown here is derived from an EMBL/GenBank/DDBJ whole genome shotgun (WGS) entry which is preliminary data.</text>
</comment>